<evidence type="ECO:0000313" key="6">
    <source>
        <dbReference type="EMBL" id="CAK0759285.1"/>
    </source>
</evidence>
<dbReference type="CDD" id="cd08829">
    <property type="entry name" value="SPFH_paraslipin"/>
    <property type="match status" value="1"/>
</dbReference>
<dbReference type="InterPro" id="IPR032435">
    <property type="entry name" value="STML2-like_C"/>
</dbReference>
<dbReference type="GO" id="GO:0005886">
    <property type="term" value="C:plasma membrane"/>
    <property type="evidence" value="ECO:0007669"/>
    <property type="project" value="UniProtKB-ARBA"/>
</dbReference>
<dbReference type="Gene3D" id="3.30.479.30">
    <property type="entry name" value="Band 7 domain"/>
    <property type="match status" value="1"/>
</dbReference>
<dbReference type="PRINTS" id="PR00721">
    <property type="entry name" value="STOMATIN"/>
</dbReference>
<dbReference type="FunFam" id="3.30.479.30:FF:000004">
    <property type="entry name" value="Putative membrane protease family, stomatin"/>
    <property type="match status" value="1"/>
</dbReference>
<comment type="subcellular location">
    <subcellularLocation>
        <location evidence="1">Mitochondrion</location>
    </subcellularLocation>
</comment>
<keyword evidence="3" id="KW-0496">Mitochondrion</keyword>
<evidence type="ECO:0000256" key="3">
    <source>
        <dbReference type="ARBA" id="ARBA00023128"/>
    </source>
</evidence>
<dbReference type="PANTHER" id="PTHR43327">
    <property type="entry name" value="STOMATIN-LIKE PROTEIN 2, MITOCHONDRIAL"/>
    <property type="match status" value="1"/>
</dbReference>
<dbReference type="Pfam" id="PF16200">
    <property type="entry name" value="Band_7_C"/>
    <property type="match status" value="1"/>
</dbReference>
<dbReference type="Proteomes" id="UP001314263">
    <property type="component" value="Unassembled WGS sequence"/>
</dbReference>
<evidence type="ECO:0000313" key="7">
    <source>
        <dbReference type="Proteomes" id="UP001314263"/>
    </source>
</evidence>
<feature type="domain" description="Band 7" evidence="5">
    <location>
        <begin position="73"/>
        <end position="231"/>
    </location>
</feature>
<dbReference type="GO" id="GO:0005739">
    <property type="term" value="C:mitochondrion"/>
    <property type="evidence" value="ECO:0007669"/>
    <property type="project" value="UniProtKB-SubCell"/>
</dbReference>
<name>A0AAV1HYC1_9CHLO</name>
<dbReference type="GO" id="GO:0098552">
    <property type="term" value="C:side of membrane"/>
    <property type="evidence" value="ECO:0007669"/>
    <property type="project" value="UniProtKB-ARBA"/>
</dbReference>
<dbReference type="AlphaFoldDB" id="A0AAV1HYC1"/>
<dbReference type="InterPro" id="IPR001107">
    <property type="entry name" value="Band_7"/>
</dbReference>
<evidence type="ECO:0000256" key="1">
    <source>
        <dbReference type="ARBA" id="ARBA00004173"/>
    </source>
</evidence>
<protein>
    <recommendedName>
        <fullName evidence="5">Band 7 domain-containing protein</fullName>
    </recommendedName>
</protein>
<sequence length="437" mass="46872">MRSMRALRGVAQLVAARGCMAPESTLLIRPQPLISLLHAAPFTSSTTTFSSNSRGFLSPSEPDPLRRTPPTNVGIRIVPEQTAFIVERFGKYLKTLRAGIHILIPLVDNIAYVHSLKEVAIPIPNQSAITRDNVSLMIDGVLYVKVVDPVKASYGVENAYFAVVQLAQTTMRSELGKISLDKTFEERAALNENIVRSIQEAASDWGLQCMRYEIRDINPPANVRAAMELQAEAERRKRAQILESEGSMQSKINQAEGDKAEIILTSEAAKMDAINRATGEAEAIYRRADATAKGINLVSQAVTAHGGSEAASLRVAEQYLSAFGQIAKAGNTLLLPAATNDPANMVAQALSIYKTVAEHHPSHGPRPGPESGGAVSVSKSPSEELAGTRRDGQEAPQGPQGGQRHQAGVSPLFGDADAWGPFEGPAENGAGFSLQRH</sequence>
<feature type="region of interest" description="Disordered" evidence="4">
    <location>
        <begin position="45"/>
        <end position="72"/>
    </location>
</feature>
<dbReference type="PANTHER" id="PTHR43327:SF10">
    <property type="entry name" value="STOMATIN-LIKE PROTEIN 2, MITOCHONDRIAL"/>
    <property type="match status" value="1"/>
</dbReference>
<comment type="caution">
    <text evidence="6">The sequence shown here is derived from an EMBL/GenBank/DDBJ whole genome shotgun (WGS) entry which is preliminary data.</text>
</comment>
<evidence type="ECO:0000256" key="2">
    <source>
        <dbReference type="ARBA" id="ARBA00008164"/>
    </source>
</evidence>
<dbReference type="SUPFAM" id="SSF117892">
    <property type="entry name" value="Band 7/SPFH domain"/>
    <property type="match status" value="1"/>
</dbReference>
<evidence type="ECO:0000259" key="5">
    <source>
        <dbReference type="SMART" id="SM00244"/>
    </source>
</evidence>
<dbReference type="Pfam" id="PF01145">
    <property type="entry name" value="Band_7"/>
    <property type="match status" value="1"/>
</dbReference>
<evidence type="ECO:0000256" key="4">
    <source>
        <dbReference type="SAM" id="MobiDB-lite"/>
    </source>
</evidence>
<dbReference type="SMART" id="SM00244">
    <property type="entry name" value="PHB"/>
    <property type="match status" value="1"/>
</dbReference>
<dbReference type="GO" id="GO:0007005">
    <property type="term" value="P:mitochondrion organization"/>
    <property type="evidence" value="ECO:0007669"/>
    <property type="project" value="TreeGrafter"/>
</dbReference>
<gene>
    <name evidence="6" type="ORF">CVIRNUC_002686</name>
</gene>
<organism evidence="6 7">
    <name type="scientific">Coccomyxa viridis</name>
    <dbReference type="NCBI Taxonomy" id="1274662"/>
    <lineage>
        <taxon>Eukaryota</taxon>
        <taxon>Viridiplantae</taxon>
        <taxon>Chlorophyta</taxon>
        <taxon>core chlorophytes</taxon>
        <taxon>Trebouxiophyceae</taxon>
        <taxon>Trebouxiophyceae incertae sedis</taxon>
        <taxon>Coccomyxaceae</taxon>
        <taxon>Coccomyxa</taxon>
    </lineage>
</organism>
<dbReference type="InterPro" id="IPR050710">
    <property type="entry name" value="Band7/mec-2_domain"/>
</dbReference>
<reference evidence="6 7" key="1">
    <citation type="submission" date="2023-10" db="EMBL/GenBank/DDBJ databases">
        <authorList>
            <person name="Maclean D."/>
            <person name="Macfadyen A."/>
        </authorList>
    </citation>
    <scope>NUCLEOTIDE SEQUENCE [LARGE SCALE GENOMIC DNA]</scope>
</reference>
<feature type="region of interest" description="Disordered" evidence="4">
    <location>
        <begin position="357"/>
        <end position="437"/>
    </location>
</feature>
<dbReference type="EMBL" id="CAUYUE010000003">
    <property type="protein sequence ID" value="CAK0759285.1"/>
    <property type="molecule type" value="Genomic_DNA"/>
</dbReference>
<accession>A0AAV1HYC1</accession>
<comment type="similarity">
    <text evidence="2">Belongs to the band 7/mec-2 family.</text>
</comment>
<dbReference type="InterPro" id="IPR036013">
    <property type="entry name" value="Band_7/SPFH_dom_sf"/>
</dbReference>
<keyword evidence="7" id="KW-1185">Reference proteome</keyword>
<dbReference type="InterPro" id="IPR001972">
    <property type="entry name" value="Stomatin_HflK_fam"/>
</dbReference>
<proteinExistence type="inferred from homology"/>